<name>A0A514A1Q7_9CAUD</name>
<dbReference type="Proteomes" id="UP000318420">
    <property type="component" value="Segment"/>
</dbReference>
<evidence type="ECO:0000313" key="1">
    <source>
        <dbReference type="EMBL" id="QDH47199.1"/>
    </source>
</evidence>
<protein>
    <submittedName>
        <fullName evidence="1">Uncharacterized protein</fullName>
    </submittedName>
</protein>
<keyword evidence="2" id="KW-1185">Reference proteome</keyword>
<accession>A0A514A1Q7</accession>
<proteinExistence type="predicted"/>
<organism evidence="1 2">
    <name type="scientific">Aeromonas phage LAh10</name>
    <dbReference type="NCBI Taxonomy" id="2591025"/>
    <lineage>
        <taxon>Viruses</taxon>
        <taxon>Duplodnaviria</taxon>
        <taxon>Heunggongvirae</taxon>
        <taxon>Uroviricota</taxon>
        <taxon>Caudoviricetes</taxon>
        <taxon>Chimalliviridae</taxon>
        <taxon>Ludhianavirus</taxon>
        <taxon>Ludhianavirus LAh10</taxon>
    </lineage>
</organism>
<sequence length="132" mass="14832">MTVKIDALNIFDTNDIFSLVFESRNREIEDGTILKSDVAGVKTTLHLFDQKGSLIIEGSIGHSTILIAHVNNKWLMYMNKDTNTLPAGALRKQRIQYFNTVMKNPATTGTSCETDDWDSFAGTICRFIKDAR</sequence>
<dbReference type="EMBL" id="MK838116">
    <property type="protein sequence ID" value="QDH47199.1"/>
    <property type="molecule type" value="Genomic_DNA"/>
</dbReference>
<gene>
    <name evidence="1" type="ORF">LAh10_117</name>
</gene>
<reference evidence="1 2" key="1">
    <citation type="submission" date="2019-04" db="EMBL/GenBank/DDBJ databases">
        <title>Novel bacteriophages capable of disrupting biofilms from clinical strains of Aeromonas hydrophila with intrinsic antibiotic resistance.</title>
        <authorList>
            <person name="Kabwe M."/>
            <person name="Brown T.L."/>
            <person name="Speirs L."/>
            <person name="Ku H."/>
            <person name="Leach M."/>
            <person name="Chan H.T."/>
            <person name="Petrovski S."/>
            <person name="Lock P."/>
            <person name="Tucci J."/>
        </authorList>
    </citation>
    <scope>NUCLEOTIDE SEQUENCE [LARGE SCALE GENOMIC DNA]</scope>
</reference>
<evidence type="ECO:0000313" key="2">
    <source>
        <dbReference type="Proteomes" id="UP000318420"/>
    </source>
</evidence>